<evidence type="ECO:0000313" key="2">
    <source>
        <dbReference type="Proteomes" id="UP001642483"/>
    </source>
</evidence>
<dbReference type="EMBL" id="CAWYQH010000035">
    <property type="protein sequence ID" value="CAK8677031.1"/>
    <property type="molecule type" value="Genomic_DNA"/>
</dbReference>
<proteinExistence type="predicted"/>
<evidence type="ECO:0000313" key="1">
    <source>
        <dbReference type="EMBL" id="CAK8677031.1"/>
    </source>
</evidence>
<comment type="caution">
    <text evidence="1">The sequence shown here is derived from an EMBL/GenBank/DDBJ whole genome shotgun (WGS) entry which is preliminary data.</text>
</comment>
<reference evidence="1 2" key="1">
    <citation type="submission" date="2024-02" db="EMBL/GenBank/DDBJ databases">
        <authorList>
            <person name="Daric V."/>
            <person name="Darras S."/>
        </authorList>
    </citation>
    <scope>NUCLEOTIDE SEQUENCE [LARGE SCALE GENOMIC DNA]</scope>
</reference>
<name>A0ABP0FE81_CLALP</name>
<organism evidence="1 2">
    <name type="scientific">Clavelina lepadiformis</name>
    <name type="common">Light-bulb sea squirt</name>
    <name type="synonym">Ascidia lepadiformis</name>
    <dbReference type="NCBI Taxonomy" id="159417"/>
    <lineage>
        <taxon>Eukaryota</taxon>
        <taxon>Metazoa</taxon>
        <taxon>Chordata</taxon>
        <taxon>Tunicata</taxon>
        <taxon>Ascidiacea</taxon>
        <taxon>Aplousobranchia</taxon>
        <taxon>Clavelinidae</taxon>
        <taxon>Clavelina</taxon>
    </lineage>
</organism>
<dbReference type="Proteomes" id="UP001642483">
    <property type="component" value="Unassembled WGS sequence"/>
</dbReference>
<evidence type="ECO:0008006" key="3">
    <source>
        <dbReference type="Google" id="ProtNLM"/>
    </source>
</evidence>
<sequence>MYRLILNDEQHSKGKATLLEIALSMKDHEEMRLGKDLSQGGNQINMGESANFSPTSEDEDFEKIIDRQAKCRIIAAEATDGSALQRYKMDFTNALSNMENIDRSSKVAVMDAISMYPDILQKVAYSVTALPPTQVSVEKLFSALRIIRSDLRCSM</sequence>
<gene>
    <name evidence="1" type="ORF">CVLEPA_LOCUS6433</name>
</gene>
<keyword evidence="2" id="KW-1185">Reference proteome</keyword>
<protein>
    <recommendedName>
        <fullName evidence="3">HAT C-terminal dimerisation domain-containing protein</fullName>
    </recommendedName>
</protein>
<accession>A0ABP0FE81</accession>